<keyword evidence="2" id="KW-0812">Transmembrane</keyword>
<feature type="transmembrane region" description="Helical" evidence="2">
    <location>
        <begin position="362"/>
        <end position="382"/>
    </location>
</feature>
<sequence length="388" mass="43212">MSKAAEDPTAGADDEGPPDGRCGYVFETGESISTRSEACCWRETADDGDRCRWHLDGEDAAESTFRPEHFEEVEGGVYGAVFRGASLPDDTSFAQKRFPRSDFSGTDLTGRDFSGADLSGANLRDAELRNADFSGANLRNADLTDANARGATFEDANLENSELTRTNLRNADIRNAALYEMAFSDTWINESTKLGDLCHYEREEKSIERDTRTIRHHEAAAWTYRALQQLCEENALPTRNRWFYVREKEARRKLAWETGNYRHAVKSELSRWVMEYGSNPWRVVAVSAVVITVFGALYPIVGGIQDTMSDRSAIGFFSADVPADAPVWYFTGPFLKGLYFSVVTFTTLGFGDIKPVGAWARFLATTEAVLGSVLIALLVFVLSRTVTW</sequence>
<evidence type="ECO:0000256" key="1">
    <source>
        <dbReference type="SAM" id="MobiDB-lite"/>
    </source>
</evidence>
<dbReference type="Gene3D" id="2.160.20.80">
    <property type="entry name" value="E3 ubiquitin-protein ligase SopA"/>
    <property type="match status" value="1"/>
</dbReference>
<keyword evidence="5" id="KW-1185">Reference proteome</keyword>
<dbReference type="InterPro" id="IPR051082">
    <property type="entry name" value="Pentapeptide-BTB/POZ_domain"/>
</dbReference>
<dbReference type="STRING" id="1324957.K933_14283"/>
<dbReference type="PATRIC" id="fig|1324957.4.peg.2896"/>
<dbReference type="eggNOG" id="arCOG03127">
    <property type="taxonomic scope" value="Archaea"/>
</dbReference>
<dbReference type="eggNOG" id="arCOG03124">
    <property type="taxonomic scope" value="Archaea"/>
</dbReference>
<dbReference type="Proteomes" id="UP000017840">
    <property type="component" value="Unassembled WGS sequence"/>
</dbReference>
<dbReference type="AlphaFoldDB" id="V4H9T4"/>
<dbReference type="SUPFAM" id="SSF141571">
    <property type="entry name" value="Pentapeptide repeat-like"/>
    <property type="match status" value="1"/>
</dbReference>
<dbReference type="PANTHER" id="PTHR14136:SF17">
    <property type="entry name" value="BTB_POZ DOMAIN-CONTAINING PROTEIN KCTD9"/>
    <property type="match status" value="1"/>
</dbReference>
<feature type="region of interest" description="Disordered" evidence="1">
    <location>
        <begin position="1"/>
        <end position="22"/>
    </location>
</feature>
<feature type="transmembrane region" description="Helical" evidence="2">
    <location>
        <begin position="281"/>
        <end position="301"/>
    </location>
</feature>
<accession>V4H9T4</accession>
<proteinExistence type="predicted"/>
<feature type="domain" description="Potassium channel" evidence="3">
    <location>
        <begin position="329"/>
        <end position="386"/>
    </location>
</feature>
<name>V4H9T4_9EURY</name>
<gene>
    <name evidence="4" type="ORF">K933_14283</name>
</gene>
<dbReference type="PANTHER" id="PTHR14136">
    <property type="entry name" value="BTB_POZ DOMAIN-CONTAINING PROTEIN KCTD9"/>
    <property type="match status" value="1"/>
</dbReference>
<dbReference type="RefSeq" id="WP_023395430.1">
    <property type="nucleotide sequence ID" value="NZ_ASGZ01000059.1"/>
</dbReference>
<evidence type="ECO:0000313" key="5">
    <source>
        <dbReference type="Proteomes" id="UP000017840"/>
    </source>
</evidence>
<dbReference type="Gene3D" id="1.10.287.70">
    <property type="match status" value="1"/>
</dbReference>
<protein>
    <submittedName>
        <fullName evidence="4">Ion transport 2 domain-containing protein</fullName>
    </submittedName>
</protein>
<dbReference type="EMBL" id="ASGZ01000059">
    <property type="protein sequence ID" value="ESP87450.1"/>
    <property type="molecule type" value="Genomic_DNA"/>
</dbReference>
<feature type="transmembrane region" description="Helical" evidence="2">
    <location>
        <begin position="327"/>
        <end position="350"/>
    </location>
</feature>
<organism evidence="4 5">
    <name type="scientific">Candidatus Halobonum tyrrellensis G22</name>
    <dbReference type="NCBI Taxonomy" id="1324957"/>
    <lineage>
        <taxon>Archaea</taxon>
        <taxon>Methanobacteriati</taxon>
        <taxon>Methanobacteriota</taxon>
        <taxon>Stenosarchaea group</taxon>
        <taxon>Halobacteria</taxon>
        <taxon>Halobacteriales</taxon>
        <taxon>Haloferacaceae</taxon>
        <taxon>Candidatus Halobonum</taxon>
    </lineage>
</organism>
<dbReference type="InterPro" id="IPR013099">
    <property type="entry name" value="K_chnl_dom"/>
</dbReference>
<dbReference type="SUPFAM" id="SSF81324">
    <property type="entry name" value="Voltage-gated potassium channels"/>
    <property type="match status" value="1"/>
</dbReference>
<dbReference type="OrthoDB" id="199127at2157"/>
<dbReference type="InterPro" id="IPR001646">
    <property type="entry name" value="5peptide_repeat"/>
</dbReference>
<evidence type="ECO:0000256" key="2">
    <source>
        <dbReference type="SAM" id="Phobius"/>
    </source>
</evidence>
<comment type="caution">
    <text evidence="4">The sequence shown here is derived from an EMBL/GenBank/DDBJ whole genome shotgun (WGS) entry which is preliminary data.</text>
</comment>
<keyword evidence="2" id="KW-1133">Transmembrane helix</keyword>
<dbReference type="Pfam" id="PF00805">
    <property type="entry name" value="Pentapeptide"/>
    <property type="match status" value="2"/>
</dbReference>
<reference evidence="4 5" key="1">
    <citation type="journal article" date="2013" name="Genome Announc.">
        <title>Draft Genome Sequence of 'Candidatus Halobonum tyrrellensis' Strain G22, Isolated from the Hypersaline Waters of Lake Tyrrell, Australia.</title>
        <authorList>
            <person name="Ugalde J.A."/>
            <person name="Narasingarao P."/>
            <person name="Kuo S."/>
            <person name="Podell S."/>
            <person name="Allen E.E."/>
        </authorList>
    </citation>
    <scope>NUCLEOTIDE SEQUENCE [LARGE SCALE GENOMIC DNA]</scope>
    <source>
        <strain evidence="4 5">G22</strain>
    </source>
</reference>
<evidence type="ECO:0000259" key="3">
    <source>
        <dbReference type="Pfam" id="PF07885"/>
    </source>
</evidence>
<evidence type="ECO:0000313" key="4">
    <source>
        <dbReference type="EMBL" id="ESP87450.1"/>
    </source>
</evidence>
<keyword evidence="2" id="KW-0472">Membrane</keyword>
<dbReference type="Pfam" id="PF07885">
    <property type="entry name" value="Ion_trans_2"/>
    <property type="match status" value="1"/>
</dbReference>